<name>A0A5C6CMI1_9BACT</name>
<protein>
    <submittedName>
        <fullName evidence="1">Uncharacterized protein</fullName>
    </submittedName>
</protein>
<accession>A0A5C6CMI1</accession>
<gene>
    <name evidence="1" type="ORF">Poly41_70680</name>
</gene>
<organism evidence="1 2">
    <name type="scientific">Novipirellula artificiosorum</name>
    <dbReference type="NCBI Taxonomy" id="2528016"/>
    <lineage>
        <taxon>Bacteria</taxon>
        <taxon>Pseudomonadati</taxon>
        <taxon>Planctomycetota</taxon>
        <taxon>Planctomycetia</taxon>
        <taxon>Pirellulales</taxon>
        <taxon>Pirellulaceae</taxon>
        <taxon>Novipirellula</taxon>
    </lineage>
</organism>
<sequence>MTSETSPRSKRVPWREGRVLSIALRNGWFVLLQMLPRPFVAVFSEFRSEDDWAGIELTSSNHLFVCSLNRSVLKRSQVHFHKGLAPAPDIQLPEWKINTRGFRNITLWAGTKEERMVMVSGGKGNVGLWRSYCEPGHVGDEYIPIATTDYDRYTEIELAHVRDYPEFNERLFLCSELECNFDPLKELVFDRYIDPMCSNYVNIISGKSFSECGY</sequence>
<evidence type="ECO:0000313" key="2">
    <source>
        <dbReference type="Proteomes" id="UP000319143"/>
    </source>
</evidence>
<evidence type="ECO:0000313" key="1">
    <source>
        <dbReference type="EMBL" id="TWU26143.1"/>
    </source>
</evidence>
<reference evidence="1 2" key="1">
    <citation type="submission" date="2019-02" db="EMBL/GenBank/DDBJ databases">
        <title>Deep-cultivation of Planctomycetes and their phenomic and genomic characterization uncovers novel biology.</title>
        <authorList>
            <person name="Wiegand S."/>
            <person name="Jogler M."/>
            <person name="Boedeker C."/>
            <person name="Pinto D."/>
            <person name="Vollmers J."/>
            <person name="Rivas-Marin E."/>
            <person name="Kohn T."/>
            <person name="Peeters S.H."/>
            <person name="Heuer A."/>
            <person name="Rast P."/>
            <person name="Oberbeckmann S."/>
            <person name="Bunk B."/>
            <person name="Jeske O."/>
            <person name="Meyerdierks A."/>
            <person name="Storesund J.E."/>
            <person name="Kallscheuer N."/>
            <person name="Luecker S."/>
            <person name="Lage O.M."/>
            <person name="Pohl T."/>
            <person name="Merkel B.J."/>
            <person name="Hornburger P."/>
            <person name="Mueller R.-W."/>
            <person name="Bruemmer F."/>
            <person name="Labrenz M."/>
            <person name="Spormann A.M."/>
            <person name="Op Den Camp H."/>
            <person name="Overmann J."/>
            <person name="Amann R."/>
            <person name="Jetten M.S.M."/>
            <person name="Mascher T."/>
            <person name="Medema M.H."/>
            <person name="Devos D.P."/>
            <person name="Kaster A.-K."/>
            <person name="Ovreas L."/>
            <person name="Rohde M."/>
            <person name="Galperin M.Y."/>
            <person name="Jogler C."/>
        </authorList>
    </citation>
    <scope>NUCLEOTIDE SEQUENCE [LARGE SCALE GENOMIC DNA]</scope>
    <source>
        <strain evidence="1 2">Poly41</strain>
    </source>
</reference>
<keyword evidence="2" id="KW-1185">Reference proteome</keyword>
<dbReference type="Proteomes" id="UP000319143">
    <property type="component" value="Unassembled WGS sequence"/>
</dbReference>
<comment type="caution">
    <text evidence="1">The sequence shown here is derived from an EMBL/GenBank/DDBJ whole genome shotgun (WGS) entry which is preliminary data.</text>
</comment>
<dbReference type="AlphaFoldDB" id="A0A5C6CMI1"/>
<dbReference type="EMBL" id="SJPV01000039">
    <property type="protein sequence ID" value="TWU26143.1"/>
    <property type="molecule type" value="Genomic_DNA"/>
</dbReference>
<proteinExistence type="predicted"/>